<dbReference type="Proteomes" id="UP000603317">
    <property type="component" value="Unassembled WGS sequence"/>
</dbReference>
<comment type="caution">
    <text evidence="5">The sequence shown here is derived from an EMBL/GenBank/DDBJ whole genome shotgun (WGS) entry which is preliminary data.</text>
</comment>
<name>A0ABQ1FG15_9SPHN</name>
<evidence type="ECO:0000259" key="3">
    <source>
        <dbReference type="Pfam" id="PF00675"/>
    </source>
</evidence>
<evidence type="ECO:0000259" key="4">
    <source>
        <dbReference type="Pfam" id="PF05193"/>
    </source>
</evidence>
<keyword evidence="6" id="KW-1185">Reference proteome</keyword>
<dbReference type="EMBL" id="BMID01000001">
    <property type="protein sequence ID" value="GGA08750.1"/>
    <property type="molecule type" value="Genomic_DNA"/>
</dbReference>
<dbReference type="InterPro" id="IPR011765">
    <property type="entry name" value="Pept_M16_N"/>
</dbReference>
<dbReference type="Pfam" id="PF00675">
    <property type="entry name" value="Peptidase_M16"/>
    <property type="match status" value="2"/>
</dbReference>
<accession>A0ABQ1FG15</accession>
<evidence type="ECO:0000313" key="5">
    <source>
        <dbReference type="EMBL" id="GGA08750.1"/>
    </source>
</evidence>
<feature type="domain" description="Peptidase M16 N-terminal" evidence="3">
    <location>
        <begin position="561"/>
        <end position="692"/>
    </location>
</feature>
<evidence type="ECO:0000313" key="6">
    <source>
        <dbReference type="Proteomes" id="UP000603317"/>
    </source>
</evidence>
<keyword evidence="2" id="KW-0378">Hydrolase</keyword>
<evidence type="ECO:0000256" key="2">
    <source>
        <dbReference type="ARBA" id="ARBA00023049"/>
    </source>
</evidence>
<dbReference type="SUPFAM" id="SSF63411">
    <property type="entry name" value="LuxS/MPP-like metallohydrolase"/>
    <property type="match status" value="4"/>
</dbReference>
<feature type="domain" description="Peptidase M16 C-terminal" evidence="4">
    <location>
        <begin position="230"/>
        <end position="405"/>
    </location>
</feature>
<dbReference type="RefSeq" id="WP_188642444.1">
    <property type="nucleotide sequence ID" value="NZ_BMID01000001.1"/>
</dbReference>
<dbReference type="PROSITE" id="PS51257">
    <property type="entry name" value="PROKAR_LIPOPROTEIN"/>
    <property type="match status" value="1"/>
</dbReference>
<evidence type="ECO:0000256" key="1">
    <source>
        <dbReference type="ARBA" id="ARBA00007261"/>
    </source>
</evidence>
<proteinExistence type="inferred from homology"/>
<feature type="domain" description="Peptidase M16 C-terminal" evidence="4">
    <location>
        <begin position="710"/>
        <end position="887"/>
    </location>
</feature>
<gene>
    <name evidence="5" type="ORF">GCM10010923_18730</name>
</gene>
<dbReference type="InterPro" id="IPR050361">
    <property type="entry name" value="MPP/UQCRC_Complex"/>
</dbReference>
<keyword evidence="5" id="KW-0645">Protease</keyword>
<dbReference type="Gene3D" id="3.30.830.10">
    <property type="entry name" value="Metalloenzyme, LuxS/M16 peptidase-like"/>
    <property type="match status" value="4"/>
</dbReference>
<comment type="similarity">
    <text evidence="1">Belongs to the peptidase M16 family.</text>
</comment>
<dbReference type="PANTHER" id="PTHR11851">
    <property type="entry name" value="METALLOPROTEASE"/>
    <property type="match status" value="1"/>
</dbReference>
<dbReference type="InterPro" id="IPR007863">
    <property type="entry name" value="Peptidase_M16_C"/>
</dbReference>
<organism evidence="5 6">
    <name type="scientific">Blastomonas marina</name>
    <dbReference type="NCBI Taxonomy" id="1867408"/>
    <lineage>
        <taxon>Bacteria</taxon>
        <taxon>Pseudomonadati</taxon>
        <taxon>Pseudomonadota</taxon>
        <taxon>Alphaproteobacteria</taxon>
        <taxon>Sphingomonadales</taxon>
        <taxon>Sphingomonadaceae</taxon>
        <taxon>Blastomonas</taxon>
    </lineage>
</organism>
<dbReference type="PANTHER" id="PTHR11851:SF49">
    <property type="entry name" value="MITOCHONDRIAL-PROCESSING PEPTIDASE SUBUNIT ALPHA"/>
    <property type="match status" value="1"/>
</dbReference>
<dbReference type="InterPro" id="IPR011249">
    <property type="entry name" value="Metalloenz_LuxS/M16"/>
</dbReference>
<dbReference type="GO" id="GO:0006508">
    <property type="term" value="P:proteolysis"/>
    <property type="evidence" value="ECO:0007669"/>
    <property type="project" value="UniProtKB-KW"/>
</dbReference>
<reference evidence="6" key="1">
    <citation type="journal article" date="2019" name="Int. J. Syst. Evol. Microbiol.">
        <title>The Global Catalogue of Microorganisms (GCM) 10K type strain sequencing project: providing services to taxonomists for standard genome sequencing and annotation.</title>
        <authorList>
            <consortium name="The Broad Institute Genomics Platform"/>
            <consortium name="The Broad Institute Genome Sequencing Center for Infectious Disease"/>
            <person name="Wu L."/>
            <person name="Ma J."/>
        </authorList>
    </citation>
    <scope>NUCLEOTIDE SEQUENCE [LARGE SCALE GENOMIC DNA]</scope>
    <source>
        <strain evidence="6">CGMCC 1.15297</strain>
    </source>
</reference>
<sequence length="977" mass="105169">MKKVYGFTSLIALALGGCATYTDEGVAVAPAAPAAEAPAVMPAPATAQNDDLAELVDQVRIPYEVFTLPNGLTTVVHTDRKAPLVAVSVWYDVGSKHEPKGKTGFAHLFEHLMFNGSENAPGDFFEPLQQVGATGFNGTTNADRTNYFETVPTAAIDRVLMLESDRMGYLLGAVTQEKLDNQRGVVQNEKRRGDNQPFGLLRYEIVENIFPKGHPYHHSTIGSMDDLGAATLDDVKQWFRDNYGPNNAVLVLAGDIDVATAKEKVTKWFGAIPSGPEVQDPAVPVPTLAADGEKVIYDQVATTRIYRMWPIPGETSAENVPIQLGATALGGLASSRLDNALVRGKGLAVSVSSGTWTNEDAGVFLISADLKPGVDRADLEAALDAEIASFIAGGPTADELARSKTTIVSRLIGGLESVGGFGGKAVTLAEGQLYHGNPGEYREQLEQMVEADPASITAILQRYLTKPRFALVVEPGERTEGGENRGGAVIATDSSGKEVFRAAEDHYCEGESCDFDELAVQAFQDRSQLPPVGQLTDLDFPDIERATLSNGMEVYFARRAAVPKVSVRIAFDAGYTADPRDALGTQSLMLQAMDEGTDSLDATELAIAQERLGANVFAFADFDDTSFQLSALSTRLAPSLDLLADYIRNPAFRSEDLERVRAQQLTRISSELKNPRAAGSRALAQLVYGDHPYGIPPSGLGDSAAVTAATPATLEATHARWIRPDNAKVFVVGDTTLAEAVSLLEDSFGDWRAPASPLPTKRFDVPVPTPEARILLLNRPNSPQSVILASRVLDLRGTDDTIVLGAANEVLGGSFLSRINMNLRETKGWSYGSRSSIGYNQDRLSYNVIAEVQADRTGDSILELEKEITGFVTDNGVTGDELTRTVNGNVRELPGQFETAGAVLGGMVNIVNYDRPDDYYETIADRYRGLTAEQIAEVARANFVYGDLVYVVVGDAEVVRPQLDKTGLPVEVRELDE</sequence>
<dbReference type="Pfam" id="PF05193">
    <property type="entry name" value="Peptidase_M16_C"/>
    <property type="match status" value="2"/>
</dbReference>
<dbReference type="GO" id="GO:0008233">
    <property type="term" value="F:peptidase activity"/>
    <property type="evidence" value="ECO:0007669"/>
    <property type="project" value="UniProtKB-KW"/>
</dbReference>
<protein>
    <submittedName>
        <fullName evidence="5">Zinc protease</fullName>
    </submittedName>
</protein>
<feature type="domain" description="Peptidase M16 N-terminal" evidence="3">
    <location>
        <begin position="76"/>
        <end position="197"/>
    </location>
</feature>
<keyword evidence="2" id="KW-0482">Metalloprotease</keyword>